<gene>
    <name evidence="4" type="ORF">GHT09_004442</name>
</gene>
<sequence length="139" mass="15968">MAWDVRQRVGPSHLPSAFWTLVLQPREQPCFETQPFQQVTEHFDKMLTSNAKLRQEIENLRFEKATYDNIYQQLCQSLLSQKKTMNLAIEQSSQAYEQSDVDDDDVDGDDDDGDGDGCDIVDGDDMVLTVMVVMLMVIW</sequence>
<dbReference type="InterPro" id="IPR049258">
    <property type="entry name" value="ODAD1_CC"/>
</dbReference>
<accession>A0A834QUR7</accession>
<comment type="caution">
    <text evidence="4">The sequence shown here is derived from an EMBL/GenBank/DDBJ whole genome shotgun (WGS) entry which is preliminary data.</text>
</comment>
<dbReference type="PANTHER" id="PTHR21694">
    <property type="entry name" value="COILED-COIL DOMAIN-CONTAINING PROTEIN 63"/>
    <property type="match status" value="1"/>
</dbReference>
<evidence type="ECO:0000256" key="1">
    <source>
        <dbReference type="ARBA" id="ARBA00023054"/>
    </source>
</evidence>
<dbReference type="GO" id="GO:0036158">
    <property type="term" value="P:outer dynein arm assembly"/>
    <property type="evidence" value="ECO:0007669"/>
    <property type="project" value="TreeGrafter"/>
</dbReference>
<feature type="compositionally biased region" description="Acidic residues" evidence="2">
    <location>
        <begin position="99"/>
        <end position="119"/>
    </location>
</feature>
<feature type="region of interest" description="Disordered" evidence="2">
    <location>
        <begin position="92"/>
        <end position="119"/>
    </location>
</feature>
<dbReference type="GO" id="GO:0003341">
    <property type="term" value="P:cilium movement"/>
    <property type="evidence" value="ECO:0007669"/>
    <property type="project" value="TreeGrafter"/>
</dbReference>
<dbReference type="Proteomes" id="UP000662637">
    <property type="component" value="Unassembled WGS sequence"/>
</dbReference>
<dbReference type="EMBL" id="WJEC01000294">
    <property type="protein sequence ID" value="KAF7484249.1"/>
    <property type="molecule type" value="Genomic_DNA"/>
</dbReference>
<evidence type="ECO:0000256" key="2">
    <source>
        <dbReference type="SAM" id="MobiDB-lite"/>
    </source>
</evidence>
<evidence type="ECO:0000259" key="3">
    <source>
        <dbReference type="Pfam" id="PF21773"/>
    </source>
</evidence>
<dbReference type="GO" id="GO:0005930">
    <property type="term" value="C:axoneme"/>
    <property type="evidence" value="ECO:0007669"/>
    <property type="project" value="TreeGrafter"/>
</dbReference>
<protein>
    <recommendedName>
        <fullName evidence="3">ODAD1 central coiled coil region domain-containing protein</fullName>
    </recommendedName>
</protein>
<feature type="domain" description="ODAD1 central coiled coil region" evidence="3">
    <location>
        <begin position="37"/>
        <end position="100"/>
    </location>
</feature>
<evidence type="ECO:0000313" key="5">
    <source>
        <dbReference type="Proteomes" id="UP000662637"/>
    </source>
</evidence>
<proteinExistence type="predicted"/>
<dbReference type="InterPro" id="IPR051876">
    <property type="entry name" value="ODA-DC/CCD"/>
</dbReference>
<dbReference type="AlphaFoldDB" id="A0A834QUR7"/>
<dbReference type="PANTHER" id="PTHR21694:SF18">
    <property type="entry name" value="COILED-COIL DOMAIN-CONTAINING PROTEIN 63"/>
    <property type="match status" value="1"/>
</dbReference>
<name>A0A834QUR7_MARMO</name>
<keyword evidence="1" id="KW-0175">Coiled coil</keyword>
<reference evidence="4" key="1">
    <citation type="submission" date="2020-08" db="EMBL/GenBank/DDBJ databases">
        <authorList>
            <person name="Shumante A."/>
            <person name="Zimin A.V."/>
            <person name="Puiu D."/>
            <person name="Salzberg S.L."/>
        </authorList>
    </citation>
    <scope>NUCLEOTIDE SEQUENCE</scope>
    <source>
        <strain evidence="4">WC2-LM</strain>
        <tissue evidence="4">Liver</tissue>
    </source>
</reference>
<evidence type="ECO:0000313" key="4">
    <source>
        <dbReference type="EMBL" id="KAF7484249.1"/>
    </source>
</evidence>
<organism evidence="4 5">
    <name type="scientific">Marmota monax</name>
    <name type="common">Woodchuck</name>
    <dbReference type="NCBI Taxonomy" id="9995"/>
    <lineage>
        <taxon>Eukaryota</taxon>
        <taxon>Metazoa</taxon>
        <taxon>Chordata</taxon>
        <taxon>Craniata</taxon>
        <taxon>Vertebrata</taxon>
        <taxon>Euteleostomi</taxon>
        <taxon>Mammalia</taxon>
        <taxon>Eutheria</taxon>
        <taxon>Euarchontoglires</taxon>
        <taxon>Glires</taxon>
        <taxon>Rodentia</taxon>
        <taxon>Sciuromorpha</taxon>
        <taxon>Sciuridae</taxon>
        <taxon>Xerinae</taxon>
        <taxon>Marmotini</taxon>
        <taxon>Marmota</taxon>
    </lineage>
</organism>
<dbReference type="Pfam" id="PF21773">
    <property type="entry name" value="ODAD1_CC"/>
    <property type="match status" value="1"/>
</dbReference>